<gene>
    <name evidence="10" type="ORF">RhiirC2_656491</name>
</gene>
<dbReference type="Pfam" id="PF00096">
    <property type="entry name" value="zf-C2H2"/>
    <property type="match status" value="2"/>
</dbReference>
<evidence type="ECO:0000256" key="8">
    <source>
        <dbReference type="PROSITE-ProRule" id="PRU00042"/>
    </source>
</evidence>
<reference evidence="10 11" key="1">
    <citation type="submission" date="2016-04" db="EMBL/GenBank/DDBJ databases">
        <title>Genome analyses suggest a sexual origin of heterokaryosis in a supposedly ancient asexual fungus.</title>
        <authorList>
            <person name="Ropars J."/>
            <person name="Sedzielewska K."/>
            <person name="Noel J."/>
            <person name="Charron P."/>
            <person name="Farinelli L."/>
            <person name="Marton T."/>
            <person name="Kruger M."/>
            <person name="Pelin A."/>
            <person name="Brachmann A."/>
            <person name="Corradi N."/>
        </authorList>
    </citation>
    <scope>NUCLEOTIDE SEQUENCE [LARGE SCALE GENOMIC DNA]</scope>
    <source>
        <strain evidence="10 11">C2</strain>
    </source>
</reference>
<evidence type="ECO:0000256" key="2">
    <source>
        <dbReference type="ARBA" id="ARBA00022491"/>
    </source>
</evidence>
<keyword evidence="5 8" id="KW-0863">Zinc-finger</keyword>
<feature type="non-terminal residue" evidence="10">
    <location>
        <position position="124"/>
    </location>
</feature>
<evidence type="ECO:0000256" key="5">
    <source>
        <dbReference type="ARBA" id="ARBA00022771"/>
    </source>
</evidence>
<evidence type="ECO:0000256" key="1">
    <source>
        <dbReference type="ARBA" id="ARBA00004123"/>
    </source>
</evidence>
<keyword evidence="3" id="KW-0479">Metal-binding</keyword>
<evidence type="ECO:0000313" key="10">
    <source>
        <dbReference type="EMBL" id="PKK74357.1"/>
    </source>
</evidence>
<feature type="domain" description="C2H2-type" evidence="9">
    <location>
        <begin position="100"/>
        <end position="124"/>
    </location>
</feature>
<dbReference type="SUPFAM" id="SSF57667">
    <property type="entry name" value="beta-beta-alpha zinc fingers"/>
    <property type="match status" value="1"/>
</dbReference>
<keyword evidence="2" id="KW-0678">Repressor</keyword>
<dbReference type="PROSITE" id="PS00028">
    <property type="entry name" value="ZINC_FINGER_C2H2_1"/>
    <property type="match status" value="2"/>
</dbReference>
<keyword evidence="7" id="KW-0539">Nucleus</keyword>
<dbReference type="FunFam" id="3.30.160.60:FF:001382">
    <property type="entry name" value="Transcriptional repressor"/>
    <property type="match status" value="1"/>
</dbReference>
<comment type="subcellular location">
    <subcellularLocation>
        <location evidence="1">Nucleus</location>
    </subcellularLocation>
</comment>
<dbReference type="VEuPathDB" id="FungiDB:RhiirFUN_019765"/>
<organism evidence="10 11">
    <name type="scientific">Rhizophagus irregularis</name>
    <dbReference type="NCBI Taxonomy" id="588596"/>
    <lineage>
        <taxon>Eukaryota</taxon>
        <taxon>Fungi</taxon>
        <taxon>Fungi incertae sedis</taxon>
        <taxon>Mucoromycota</taxon>
        <taxon>Glomeromycotina</taxon>
        <taxon>Glomeromycetes</taxon>
        <taxon>Glomerales</taxon>
        <taxon>Glomeraceae</taxon>
        <taxon>Rhizophagus</taxon>
    </lineage>
</organism>
<keyword evidence="6" id="KW-0862">Zinc</keyword>
<name>A0A2N1NKD3_9GLOM</name>
<accession>A0A2N1NKD3</accession>
<dbReference type="EMBL" id="LLXL01000309">
    <property type="protein sequence ID" value="PKK74357.1"/>
    <property type="molecule type" value="Genomic_DNA"/>
</dbReference>
<dbReference type="PANTHER" id="PTHR14003:SF19">
    <property type="entry name" value="YY2 TRANSCRIPTION FACTOR"/>
    <property type="match status" value="1"/>
</dbReference>
<dbReference type="VEuPathDB" id="FungiDB:RhiirA1_318301"/>
<dbReference type="GO" id="GO:0000785">
    <property type="term" value="C:chromatin"/>
    <property type="evidence" value="ECO:0007669"/>
    <property type="project" value="TreeGrafter"/>
</dbReference>
<dbReference type="GO" id="GO:0031519">
    <property type="term" value="C:PcG protein complex"/>
    <property type="evidence" value="ECO:0007669"/>
    <property type="project" value="TreeGrafter"/>
</dbReference>
<dbReference type="GO" id="GO:0008270">
    <property type="term" value="F:zinc ion binding"/>
    <property type="evidence" value="ECO:0007669"/>
    <property type="project" value="UniProtKB-KW"/>
</dbReference>
<dbReference type="VEuPathDB" id="FungiDB:RhiirA1_437326"/>
<dbReference type="PANTHER" id="PTHR14003">
    <property type="entry name" value="TRANSCRIPTIONAL REPRESSOR PROTEIN YY"/>
    <property type="match status" value="1"/>
</dbReference>
<evidence type="ECO:0000313" key="11">
    <source>
        <dbReference type="Proteomes" id="UP000233469"/>
    </source>
</evidence>
<dbReference type="VEuPathDB" id="FungiDB:FUN_018370"/>
<keyword evidence="4" id="KW-0677">Repeat</keyword>
<dbReference type="GO" id="GO:0000981">
    <property type="term" value="F:DNA-binding transcription factor activity, RNA polymerase II-specific"/>
    <property type="evidence" value="ECO:0007669"/>
    <property type="project" value="TreeGrafter"/>
</dbReference>
<dbReference type="GO" id="GO:0000122">
    <property type="term" value="P:negative regulation of transcription by RNA polymerase II"/>
    <property type="evidence" value="ECO:0007669"/>
    <property type="project" value="UniProtKB-ARBA"/>
</dbReference>
<dbReference type="InterPro" id="IPR013087">
    <property type="entry name" value="Znf_C2H2_type"/>
</dbReference>
<dbReference type="AlphaFoldDB" id="A0A2N1NKD3"/>
<dbReference type="GO" id="GO:0000978">
    <property type="term" value="F:RNA polymerase II cis-regulatory region sequence-specific DNA binding"/>
    <property type="evidence" value="ECO:0007669"/>
    <property type="project" value="TreeGrafter"/>
</dbReference>
<proteinExistence type="predicted"/>
<feature type="domain" description="C2H2-type" evidence="9">
    <location>
        <begin position="70"/>
        <end position="99"/>
    </location>
</feature>
<evidence type="ECO:0000256" key="4">
    <source>
        <dbReference type="ARBA" id="ARBA00022737"/>
    </source>
</evidence>
<reference evidence="10 11" key="2">
    <citation type="submission" date="2017-10" db="EMBL/GenBank/DDBJ databases">
        <title>Extensive intraspecific genome diversity in a model arbuscular mycorrhizal fungus.</title>
        <authorList>
            <person name="Chen E.C.H."/>
            <person name="Morin E."/>
            <person name="Baudet D."/>
            <person name="Noel J."/>
            <person name="Ndikumana S."/>
            <person name="Charron P."/>
            <person name="St-Onge C."/>
            <person name="Giorgi J."/>
            <person name="Grigoriev I.V."/>
            <person name="Roux C."/>
            <person name="Martin F.M."/>
            <person name="Corradi N."/>
        </authorList>
    </citation>
    <scope>NUCLEOTIDE SEQUENCE [LARGE SCALE GENOMIC DNA]</scope>
    <source>
        <strain evidence="10 11">C2</strain>
    </source>
</reference>
<comment type="caution">
    <text evidence="10">The sequence shown here is derived from an EMBL/GenBank/DDBJ whole genome shotgun (WGS) entry which is preliminary data.</text>
</comment>
<evidence type="ECO:0000256" key="3">
    <source>
        <dbReference type="ARBA" id="ARBA00022723"/>
    </source>
</evidence>
<protein>
    <recommendedName>
        <fullName evidence="9">C2H2-type domain-containing protein</fullName>
    </recommendedName>
</protein>
<dbReference type="PROSITE" id="PS50157">
    <property type="entry name" value="ZINC_FINGER_C2H2_2"/>
    <property type="match status" value="2"/>
</dbReference>
<dbReference type="Gene3D" id="3.30.160.60">
    <property type="entry name" value="Classic Zinc Finger"/>
    <property type="match status" value="2"/>
</dbReference>
<dbReference type="SMART" id="SM00355">
    <property type="entry name" value="ZnF_C2H2"/>
    <property type="match status" value="2"/>
</dbReference>
<dbReference type="GO" id="GO:0060258">
    <property type="term" value="P:negative regulation of filamentous growth"/>
    <property type="evidence" value="ECO:0007669"/>
    <property type="project" value="UniProtKB-ARBA"/>
</dbReference>
<evidence type="ECO:0000259" key="9">
    <source>
        <dbReference type="PROSITE" id="PS50157"/>
    </source>
</evidence>
<sequence length="124" mass="14062">MKKRSTLLVKKSDGVIVSLLNDDDDSSSSVNLQDSFTERKLSISDDTFVQRKKQNNPSTTNSVSGNKRKYICTFPNCGKGFTTSGHLARHNRIHTGEKNFQCLMPGCTSKFSRQDNMMQHYRTH</sequence>
<evidence type="ECO:0000256" key="6">
    <source>
        <dbReference type="ARBA" id="ARBA00022833"/>
    </source>
</evidence>
<evidence type="ECO:0000256" key="7">
    <source>
        <dbReference type="ARBA" id="ARBA00023242"/>
    </source>
</evidence>
<dbReference type="Proteomes" id="UP000233469">
    <property type="component" value="Unassembled WGS sequence"/>
</dbReference>
<dbReference type="InterPro" id="IPR036236">
    <property type="entry name" value="Znf_C2H2_sf"/>
</dbReference>
<dbReference type="GO" id="GO:0005667">
    <property type="term" value="C:transcription regulator complex"/>
    <property type="evidence" value="ECO:0007669"/>
    <property type="project" value="TreeGrafter"/>
</dbReference>